<accession>A0ABQ1KSG5</accession>
<reference evidence="2" key="1">
    <citation type="journal article" date="2019" name="Int. J. Syst. Evol. Microbiol.">
        <title>The Global Catalogue of Microorganisms (GCM) 10K type strain sequencing project: providing services to taxonomists for standard genome sequencing and annotation.</title>
        <authorList>
            <consortium name="The Broad Institute Genomics Platform"/>
            <consortium name="The Broad Institute Genome Sequencing Center for Infectious Disease"/>
            <person name="Wu L."/>
            <person name="Ma J."/>
        </authorList>
    </citation>
    <scope>NUCLEOTIDE SEQUENCE [LARGE SCALE GENOMIC DNA]</scope>
    <source>
        <strain evidence="2">CGMCC 1.15341</strain>
    </source>
</reference>
<proteinExistence type="predicted"/>
<sequence>MAVGAECLGTGGGESAVAALQEGGLHRFHAMAAAAELCVRGDMQSRIRGCPREQGSQTEQGQYQYQLDCASHDTEFPFPSEAFVF</sequence>
<organism evidence="1 2">
    <name type="scientific">Marinobacterium zhoushanense</name>
    <dbReference type="NCBI Taxonomy" id="1679163"/>
    <lineage>
        <taxon>Bacteria</taxon>
        <taxon>Pseudomonadati</taxon>
        <taxon>Pseudomonadota</taxon>
        <taxon>Gammaproteobacteria</taxon>
        <taxon>Oceanospirillales</taxon>
        <taxon>Oceanospirillaceae</taxon>
        <taxon>Marinobacterium</taxon>
    </lineage>
</organism>
<comment type="caution">
    <text evidence="1">The sequence shown here is derived from an EMBL/GenBank/DDBJ whole genome shotgun (WGS) entry which is preliminary data.</text>
</comment>
<name>A0ABQ1KSG5_9GAMM</name>
<gene>
    <name evidence="1" type="ORF">GCM10011352_35050</name>
</gene>
<keyword evidence="2" id="KW-1185">Reference proteome</keyword>
<dbReference type="EMBL" id="BMIJ01000007">
    <property type="protein sequence ID" value="GGC05840.1"/>
    <property type="molecule type" value="Genomic_DNA"/>
</dbReference>
<dbReference type="Proteomes" id="UP000629025">
    <property type="component" value="Unassembled WGS sequence"/>
</dbReference>
<evidence type="ECO:0000313" key="2">
    <source>
        <dbReference type="Proteomes" id="UP000629025"/>
    </source>
</evidence>
<evidence type="ECO:0000313" key="1">
    <source>
        <dbReference type="EMBL" id="GGC05840.1"/>
    </source>
</evidence>
<protein>
    <submittedName>
        <fullName evidence="1">Uncharacterized protein</fullName>
    </submittedName>
</protein>